<comment type="caution">
    <text evidence="2">The sequence shown here is derived from an EMBL/GenBank/DDBJ whole genome shotgun (WGS) entry which is preliminary data.</text>
</comment>
<reference evidence="2 3" key="1">
    <citation type="submission" date="2018-06" db="EMBL/GenBank/DDBJ databases">
        <title>Genomic Encyclopedia of Archaeal and Bacterial Type Strains, Phase II (KMG-II): from individual species to whole genera.</title>
        <authorList>
            <person name="Goeker M."/>
        </authorList>
    </citation>
    <scope>NUCLEOTIDE SEQUENCE [LARGE SCALE GENOMIC DNA]</scope>
    <source>
        <strain evidence="2 3">DSM 24525</strain>
    </source>
</reference>
<gene>
    <name evidence="2" type="ORF">C8P66_11820</name>
</gene>
<dbReference type="OrthoDB" id="9810277at2"/>
<dbReference type="Pfam" id="PF01636">
    <property type="entry name" value="APH"/>
    <property type="match status" value="1"/>
</dbReference>
<organism evidence="2 3">
    <name type="scientific">Humitalea rosea</name>
    <dbReference type="NCBI Taxonomy" id="990373"/>
    <lineage>
        <taxon>Bacteria</taxon>
        <taxon>Pseudomonadati</taxon>
        <taxon>Pseudomonadota</taxon>
        <taxon>Alphaproteobacteria</taxon>
        <taxon>Acetobacterales</taxon>
        <taxon>Roseomonadaceae</taxon>
        <taxon>Humitalea</taxon>
    </lineage>
</organism>
<dbReference type="SUPFAM" id="SSF52540">
    <property type="entry name" value="P-loop containing nucleoside triphosphate hydrolases"/>
    <property type="match status" value="1"/>
</dbReference>
<dbReference type="AlphaFoldDB" id="A0A2W7I6F0"/>
<evidence type="ECO:0000313" key="2">
    <source>
        <dbReference type="EMBL" id="PZW42234.1"/>
    </source>
</evidence>
<dbReference type="Proteomes" id="UP000249688">
    <property type="component" value="Unassembled WGS sequence"/>
</dbReference>
<evidence type="ECO:0000313" key="3">
    <source>
        <dbReference type="Proteomes" id="UP000249688"/>
    </source>
</evidence>
<dbReference type="InterPro" id="IPR011009">
    <property type="entry name" value="Kinase-like_dom_sf"/>
</dbReference>
<dbReference type="InterPro" id="IPR027417">
    <property type="entry name" value="P-loop_NTPase"/>
</dbReference>
<dbReference type="Gene3D" id="3.90.1200.10">
    <property type="match status" value="1"/>
</dbReference>
<dbReference type="Pfam" id="PF13671">
    <property type="entry name" value="AAA_33"/>
    <property type="match status" value="1"/>
</dbReference>
<dbReference type="PANTHER" id="PTHR43883">
    <property type="entry name" value="SLR0207 PROTEIN"/>
    <property type="match status" value="1"/>
</dbReference>
<dbReference type="EMBL" id="QKYU01000018">
    <property type="protein sequence ID" value="PZW42234.1"/>
    <property type="molecule type" value="Genomic_DNA"/>
</dbReference>
<dbReference type="Gene3D" id="3.40.50.300">
    <property type="entry name" value="P-loop containing nucleotide triphosphate hydrolases"/>
    <property type="match status" value="1"/>
</dbReference>
<dbReference type="SUPFAM" id="SSF56112">
    <property type="entry name" value="Protein kinase-like (PK-like)"/>
    <property type="match status" value="1"/>
</dbReference>
<name>A0A2W7I6F0_9PROT</name>
<keyword evidence="3" id="KW-1185">Reference proteome</keyword>
<dbReference type="PANTHER" id="PTHR43883:SF1">
    <property type="entry name" value="GLUCONOKINASE"/>
    <property type="match status" value="1"/>
</dbReference>
<dbReference type="RefSeq" id="WP_111399197.1">
    <property type="nucleotide sequence ID" value="NZ_QKYU01000018.1"/>
</dbReference>
<dbReference type="InterPro" id="IPR002575">
    <property type="entry name" value="Aminoglycoside_PTrfase"/>
</dbReference>
<protein>
    <recommendedName>
        <fullName evidence="1">Aminoglycoside phosphotransferase domain-containing protein</fullName>
    </recommendedName>
</protein>
<accession>A0A2W7I6F0</accession>
<evidence type="ECO:0000259" key="1">
    <source>
        <dbReference type="Pfam" id="PF01636"/>
    </source>
</evidence>
<proteinExistence type="predicted"/>
<sequence length="490" mass="51623">MTIPAAQSEAAALLARLTGARPIETHISAVYVGPDRVLKMKKAVALDFLDFSGLADRRRFLRREFELNAPFAPGLYRGVLPIGRRDGALVLGAEPAEEWVLEMAPVPPGDFLDAVAARGELDETRLDALADAVLAMHAALPEVPGVDQIERLLGVVASNRRAALGAGLPPVRIEALAASLTSRLQGLRPCLAARQGHIRRCHGDLHLGNLLLWHGRPTPFDALEFDEALAEIDTGYDLAFLLMDLDRRCGRAAANRVLNRYVGRGGDAGLLGPLPVWLAIRALIRAQCEATAGHDGLPLLAVAEAFLHAAPAPVLAIGGLQGTGKSRLARALAPDLGPAPGAVILRSDEIRKRLHGVAPEASLPDSAYTPAASAAVHAEMLALLAAAIAAGHAVILDAMFLDPLIRAEVGAAASPARFRGIWLEAPLDVLRARVAGRHGDASDATVAVLERSAAADPGTIEWARLDASGDALPAARDLLDQDILRATHGR</sequence>
<feature type="domain" description="Aminoglycoside phosphotransferase" evidence="1">
    <location>
        <begin position="118"/>
        <end position="261"/>
    </location>
</feature>
<dbReference type="InterPro" id="IPR052732">
    <property type="entry name" value="Cell-binding_unc_protein"/>
</dbReference>